<dbReference type="Proteomes" id="UP000696280">
    <property type="component" value="Unassembled WGS sequence"/>
</dbReference>
<keyword evidence="6" id="KW-1185">Reference proteome</keyword>
<dbReference type="Gene3D" id="3.40.50.300">
    <property type="entry name" value="P-loop containing nucleotide triphosphate hydrolases"/>
    <property type="match status" value="1"/>
</dbReference>
<keyword evidence="2" id="KW-0040">ANK repeat</keyword>
<organism evidence="5 6">
    <name type="scientific">Hymenoscyphus fraxineus</name>
    <dbReference type="NCBI Taxonomy" id="746836"/>
    <lineage>
        <taxon>Eukaryota</taxon>
        <taxon>Fungi</taxon>
        <taxon>Dikarya</taxon>
        <taxon>Ascomycota</taxon>
        <taxon>Pezizomycotina</taxon>
        <taxon>Leotiomycetes</taxon>
        <taxon>Helotiales</taxon>
        <taxon>Helotiaceae</taxon>
        <taxon>Hymenoscyphus</taxon>
    </lineage>
</organism>
<dbReference type="EMBL" id="CAJVRL010000070">
    <property type="protein sequence ID" value="CAG8956491.1"/>
    <property type="molecule type" value="Genomic_DNA"/>
</dbReference>
<dbReference type="OrthoDB" id="3944243at2759"/>
<keyword evidence="1" id="KW-0677">Repeat</keyword>
<gene>
    <name evidence="5" type="ORF">HYFRA_00003877</name>
</gene>
<dbReference type="SUPFAM" id="SSF48403">
    <property type="entry name" value="Ankyrin repeat"/>
    <property type="match status" value="1"/>
</dbReference>
<dbReference type="SUPFAM" id="SSF57850">
    <property type="entry name" value="RING/U-box"/>
    <property type="match status" value="1"/>
</dbReference>
<dbReference type="PROSITE" id="PS50088">
    <property type="entry name" value="ANK_REPEAT"/>
    <property type="match status" value="1"/>
</dbReference>
<feature type="domain" description="Nephrocystin 3-like N-terminal" evidence="4">
    <location>
        <begin position="204"/>
        <end position="365"/>
    </location>
</feature>
<dbReference type="Pfam" id="PF24883">
    <property type="entry name" value="NPHP3_N"/>
    <property type="match status" value="1"/>
</dbReference>
<feature type="repeat" description="ANK" evidence="2">
    <location>
        <begin position="764"/>
        <end position="793"/>
    </location>
</feature>
<dbReference type="InterPro" id="IPR054471">
    <property type="entry name" value="GPIID_WHD"/>
</dbReference>
<evidence type="ECO:0000256" key="1">
    <source>
        <dbReference type="ARBA" id="ARBA00022737"/>
    </source>
</evidence>
<feature type="domain" description="GPI inositol-deacylase winged helix" evidence="3">
    <location>
        <begin position="477"/>
        <end position="554"/>
    </location>
</feature>
<evidence type="ECO:0000259" key="3">
    <source>
        <dbReference type="Pfam" id="PF22939"/>
    </source>
</evidence>
<evidence type="ECO:0000313" key="6">
    <source>
        <dbReference type="Proteomes" id="UP000696280"/>
    </source>
</evidence>
<reference evidence="5" key="1">
    <citation type="submission" date="2021-07" db="EMBL/GenBank/DDBJ databases">
        <authorList>
            <person name="Durling M."/>
        </authorList>
    </citation>
    <scope>NUCLEOTIDE SEQUENCE</scope>
</reference>
<protein>
    <submittedName>
        <fullName evidence="5">Uncharacterized protein</fullName>
    </submittedName>
</protein>
<accession>A0A9N9L0P1</accession>
<dbReference type="Gene3D" id="1.25.40.20">
    <property type="entry name" value="Ankyrin repeat-containing domain"/>
    <property type="match status" value="1"/>
</dbReference>
<evidence type="ECO:0000256" key="2">
    <source>
        <dbReference type="PROSITE-ProRule" id="PRU00023"/>
    </source>
</evidence>
<name>A0A9N9L0P1_9HELO</name>
<dbReference type="AlphaFoldDB" id="A0A9N9L0P1"/>
<proteinExistence type="predicted"/>
<dbReference type="SUPFAM" id="SSF52540">
    <property type="entry name" value="P-loop containing nucleoside triphosphate hydrolases"/>
    <property type="match status" value="1"/>
</dbReference>
<dbReference type="InterPro" id="IPR027417">
    <property type="entry name" value="P-loop_NTPase"/>
</dbReference>
<evidence type="ECO:0000313" key="5">
    <source>
        <dbReference type="EMBL" id="CAG8956491.1"/>
    </source>
</evidence>
<dbReference type="PANTHER" id="PTHR10039:SF16">
    <property type="entry name" value="GPI INOSITOL-DEACYLASE"/>
    <property type="match status" value="1"/>
</dbReference>
<dbReference type="Pfam" id="PF22939">
    <property type="entry name" value="WHD_GPIID"/>
    <property type="match status" value="1"/>
</dbReference>
<dbReference type="InterPro" id="IPR036770">
    <property type="entry name" value="Ankyrin_rpt-contain_sf"/>
</dbReference>
<dbReference type="PANTHER" id="PTHR10039">
    <property type="entry name" value="AMELOGENIN"/>
    <property type="match status" value="1"/>
</dbReference>
<dbReference type="InterPro" id="IPR056884">
    <property type="entry name" value="NPHP3-like_N"/>
</dbReference>
<sequence>MLGIGTMDPLSIASGIAGLITLSTPVLAAGYNYVRSVTDAPEDLRSLVRETGSLNALLSELMAHSLVQEIDHQTKIEISTQQQTLQECEDILHGIESLVRSCKDGHDSQTKHSVNTVFWPLRQKEITRLRNRLMRLFTILSAFISIENSMVLQNLKHEQRRGNSIMRGLEKNSRDLQEQKMLDWLSSLDSTAKHLSTSQLRHPDTYKWFLEEKTFLDWKRKGTIFWLQGLSGTGKTVLMSAVINDIERYLGLTEGLAYHYCDFANPPSLEPCAIVGSLIRQLAPQLDHTLPAIQHVYNRCSGKSPSFELLTELLHDILFPGTKTIYLIIDALDECPNRQQLLYAIQKLLKQCDNEGSIKIMLSSRPEHDIKNELLSVSTFSIAPHNLEIDMEIHVRAELSKLPKLQSMPFLDKESLIQNLIKQSEGMFRWVHCQLHSLREIRTRLALKRALNVLPKGLDETYDRILSSITDEDCDYVRRILLWMMGSERPLSLRELAEAIALNPMKDHLDDSERLLEPNDLFQLCGSLIRVENNQTIVLAHYSVREYLLSRELSGKEQRISRFALDSRDSCRHVSMCLLSYAVSIGFRMKEMHNDTLDEEEFPLLTFLKEADIERFKDFPAMNRWMKTHLFAEETKGNGWISLIDRLQLSIENKSNFPTARLVQRVIRCSLMCFWNGQISRSKGAYEELFVLELVEQVEAFFVGWQSTWEDPMDTPNIECMTDWASVNPLCIAAAFNFEHALRFLLRQGALIDGIGSPVECYGNPLLRAVYYNNSLATRLLVDNGADINIRTNQNRVDTVLKMAALRSSEMTRYLLFERNIDTNLIDNYGRTIHYWARHDTQIMRTLQPFSQFLESARENSVDVFDANRLYSKILICLNDSKSYSALSKYLFHAGTEFIAYGAMMAEQTLVHGGTIDHLCHCNICVSSFGRQDPVIRGSRFVCLDCVDCDLCVNCYHNWKESDGEMEFCKGHTFYEIPRPCWYEFGDGVVMEDGSTFPQALEYLKRRFTDLLRDTQN</sequence>
<dbReference type="InterPro" id="IPR002110">
    <property type="entry name" value="Ankyrin_rpt"/>
</dbReference>
<comment type="caution">
    <text evidence="5">The sequence shown here is derived from an EMBL/GenBank/DDBJ whole genome shotgun (WGS) entry which is preliminary data.</text>
</comment>
<evidence type="ECO:0000259" key="4">
    <source>
        <dbReference type="Pfam" id="PF24883"/>
    </source>
</evidence>